<dbReference type="InterPro" id="IPR006527">
    <property type="entry name" value="F-box-assoc_dom_typ1"/>
</dbReference>
<keyword evidence="4" id="KW-1185">Reference proteome</keyword>
<accession>A0A5N5FE54</accession>
<organism evidence="3 4">
    <name type="scientific">Pyrus ussuriensis x Pyrus communis</name>
    <dbReference type="NCBI Taxonomy" id="2448454"/>
    <lineage>
        <taxon>Eukaryota</taxon>
        <taxon>Viridiplantae</taxon>
        <taxon>Streptophyta</taxon>
        <taxon>Embryophyta</taxon>
        <taxon>Tracheophyta</taxon>
        <taxon>Spermatophyta</taxon>
        <taxon>Magnoliopsida</taxon>
        <taxon>eudicotyledons</taxon>
        <taxon>Gunneridae</taxon>
        <taxon>Pentapetalae</taxon>
        <taxon>rosids</taxon>
        <taxon>fabids</taxon>
        <taxon>Rosales</taxon>
        <taxon>Rosaceae</taxon>
        <taxon>Amygdaloideae</taxon>
        <taxon>Maleae</taxon>
        <taxon>Pyrus</taxon>
    </lineage>
</organism>
<reference evidence="3 4" key="1">
    <citation type="submission" date="2019-09" db="EMBL/GenBank/DDBJ databases">
        <authorList>
            <person name="Ou C."/>
        </authorList>
    </citation>
    <scope>NUCLEOTIDE SEQUENCE [LARGE SCALE GENOMIC DNA]</scope>
    <source>
        <strain evidence="3">S2</strain>
        <tissue evidence="3">Leaf</tissue>
    </source>
</reference>
<dbReference type="OrthoDB" id="610337at2759"/>
<dbReference type="Pfam" id="PF12937">
    <property type="entry name" value="F-box-like"/>
    <property type="match status" value="1"/>
</dbReference>
<dbReference type="Gene3D" id="1.20.1280.50">
    <property type="match status" value="1"/>
</dbReference>
<gene>
    <name evidence="3" type="ORF">D8674_009773</name>
</gene>
<dbReference type="EMBL" id="SMOL01000753">
    <property type="protein sequence ID" value="KAB2599502.1"/>
    <property type="molecule type" value="Genomic_DNA"/>
</dbReference>
<dbReference type="NCBIfam" id="TIGR01640">
    <property type="entry name" value="F_box_assoc_1"/>
    <property type="match status" value="1"/>
</dbReference>
<dbReference type="InterPro" id="IPR050796">
    <property type="entry name" value="SCF_F-box_component"/>
</dbReference>
<reference evidence="3 4" key="3">
    <citation type="submission" date="2019-11" db="EMBL/GenBank/DDBJ databases">
        <title>A de novo genome assembly of a pear dwarfing rootstock.</title>
        <authorList>
            <person name="Wang F."/>
            <person name="Wang J."/>
            <person name="Li S."/>
            <person name="Zhang Y."/>
            <person name="Fang M."/>
            <person name="Ma L."/>
            <person name="Zhao Y."/>
            <person name="Jiang S."/>
        </authorList>
    </citation>
    <scope>NUCLEOTIDE SEQUENCE [LARGE SCALE GENOMIC DNA]</scope>
    <source>
        <strain evidence="3">S2</strain>
        <tissue evidence="3">Leaf</tissue>
    </source>
</reference>
<feature type="domain" description="F-box" evidence="2">
    <location>
        <begin position="34"/>
        <end position="77"/>
    </location>
</feature>
<dbReference type="InterPro" id="IPR001810">
    <property type="entry name" value="F-box_dom"/>
</dbReference>
<dbReference type="InterPro" id="IPR017451">
    <property type="entry name" value="F-box-assoc_interact_dom"/>
</dbReference>
<protein>
    <submittedName>
        <fullName evidence="3">F-box protein</fullName>
    </submittedName>
</protein>
<name>A0A5N5FE54_9ROSA</name>
<reference evidence="4" key="2">
    <citation type="submission" date="2019-10" db="EMBL/GenBank/DDBJ databases">
        <title>A de novo genome assembly of a pear dwarfing rootstock.</title>
        <authorList>
            <person name="Wang F."/>
            <person name="Wang J."/>
            <person name="Li S."/>
            <person name="Zhang Y."/>
            <person name="Fang M."/>
            <person name="Ma L."/>
            <person name="Zhao Y."/>
            <person name="Jiang S."/>
        </authorList>
    </citation>
    <scope>NUCLEOTIDE SEQUENCE [LARGE SCALE GENOMIC DNA]</scope>
</reference>
<proteinExistence type="predicted"/>
<dbReference type="Proteomes" id="UP000327157">
    <property type="component" value="Chromosome 13"/>
</dbReference>
<dbReference type="Pfam" id="PF07734">
    <property type="entry name" value="FBA_1"/>
    <property type="match status" value="1"/>
</dbReference>
<feature type="domain" description="F-box associated beta-propeller type 1" evidence="1">
    <location>
        <begin position="155"/>
        <end position="246"/>
    </location>
</feature>
<comment type="caution">
    <text evidence="3">The sequence shown here is derived from an EMBL/GenBank/DDBJ whole genome shotgun (WGS) entry which is preliminary data.</text>
</comment>
<evidence type="ECO:0000259" key="1">
    <source>
        <dbReference type="Pfam" id="PF07734"/>
    </source>
</evidence>
<dbReference type="AlphaFoldDB" id="A0A5N5FE54"/>
<dbReference type="SUPFAM" id="SSF81383">
    <property type="entry name" value="F-box domain"/>
    <property type="match status" value="1"/>
</dbReference>
<evidence type="ECO:0000259" key="2">
    <source>
        <dbReference type="Pfam" id="PF12937"/>
    </source>
</evidence>
<evidence type="ECO:0000313" key="4">
    <source>
        <dbReference type="Proteomes" id="UP000327157"/>
    </source>
</evidence>
<evidence type="ECO:0000313" key="3">
    <source>
        <dbReference type="EMBL" id="KAB2599502.1"/>
    </source>
</evidence>
<dbReference type="InterPro" id="IPR036047">
    <property type="entry name" value="F-box-like_dom_sf"/>
</dbReference>
<dbReference type="PANTHER" id="PTHR31672">
    <property type="entry name" value="BNACNNG10540D PROTEIN"/>
    <property type="match status" value="1"/>
</dbReference>
<sequence length="253" mass="29169">MNHRKRVATTPLIGGEARLGEKWPQPEVFLCKFHQLPQALVMEIFSRPNFKTLSNCRFVCKPWLSLITDPLCSHLCLWRSPTPGILIKTTPPETKSRKLDYTWIEEHADSHWGIEKMRFSLKNSLPISDFKVINSCNGLPCLSGPGKYGPFAVTNEYKVLQTFYPECESSSPDNLYETEISTIGTGVWRSIENAPWDYVCLSFNVLLHGALHWVSESTRYSEFIRSFSFEREQFKYYLHLAASQNGRRNLQIV</sequence>